<evidence type="ECO:0000256" key="3">
    <source>
        <dbReference type="ARBA" id="ARBA00010136"/>
    </source>
</evidence>
<protein>
    <recommendedName>
        <fullName evidence="5 12">Aminopeptidase N</fullName>
        <ecNumber evidence="4 12">3.4.11.2</ecNumber>
    </recommendedName>
</protein>
<dbReference type="Proteomes" id="UP001139721">
    <property type="component" value="Unassembled WGS sequence"/>
</dbReference>
<keyword evidence="10" id="KW-0862">Zinc</keyword>
<evidence type="ECO:0000256" key="12">
    <source>
        <dbReference type="NCBIfam" id="TIGR02414"/>
    </source>
</evidence>
<keyword evidence="11" id="KW-0482">Metalloprotease</keyword>
<evidence type="ECO:0000256" key="9">
    <source>
        <dbReference type="ARBA" id="ARBA00022801"/>
    </source>
</evidence>
<dbReference type="InterPro" id="IPR014782">
    <property type="entry name" value="Peptidase_M1_dom"/>
</dbReference>
<evidence type="ECO:0000313" key="17">
    <source>
        <dbReference type="EMBL" id="MCL9685662.1"/>
    </source>
</evidence>
<dbReference type="Pfam" id="PF17900">
    <property type="entry name" value="Peptidase_M1_N"/>
    <property type="match status" value="1"/>
</dbReference>
<dbReference type="Pfam" id="PF01433">
    <property type="entry name" value="Peptidase_M1"/>
    <property type="match status" value="1"/>
</dbReference>
<evidence type="ECO:0000259" key="14">
    <source>
        <dbReference type="Pfam" id="PF11940"/>
    </source>
</evidence>
<dbReference type="Pfam" id="PF17432">
    <property type="entry name" value="DUF3458_C"/>
    <property type="match status" value="1"/>
</dbReference>
<feature type="domain" description="Peptidase M1 alanyl aminopeptidase Ig-like fold" evidence="14">
    <location>
        <begin position="439"/>
        <end position="524"/>
    </location>
</feature>
<dbReference type="PANTHER" id="PTHR46322:SF1">
    <property type="entry name" value="PUROMYCIN-SENSITIVE AMINOPEPTIDASE"/>
    <property type="match status" value="1"/>
</dbReference>
<accession>A0A9X2D540</accession>
<organism evidence="17 18">
    <name type="scientific">Legionella maioricensis</name>
    <dbReference type="NCBI Taxonomy" id="2896528"/>
    <lineage>
        <taxon>Bacteria</taxon>
        <taxon>Pseudomonadati</taxon>
        <taxon>Pseudomonadota</taxon>
        <taxon>Gammaproteobacteria</taxon>
        <taxon>Legionellales</taxon>
        <taxon>Legionellaceae</taxon>
        <taxon>Legionella</taxon>
    </lineage>
</organism>
<dbReference type="SUPFAM" id="SSF55486">
    <property type="entry name" value="Metalloproteases ('zincins'), catalytic domain"/>
    <property type="match status" value="1"/>
</dbReference>
<dbReference type="Gene3D" id="1.10.390.10">
    <property type="entry name" value="Neutral Protease Domain 2"/>
    <property type="match status" value="1"/>
</dbReference>
<evidence type="ECO:0000256" key="7">
    <source>
        <dbReference type="ARBA" id="ARBA00022670"/>
    </source>
</evidence>
<dbReference type="Gene3D" id="2.60.40.1840">
    <property type="match status" value="1"/>
</dbReference>
<comment type="caution">
    <text evidence="17">The sequence shown here is derived from an EMBL/GenBank/DDBJ whole genome shotgun (WGS) entry which is preliminary data.</text>
</comment>
<gene>
    <name evidence="17" type="primary">pepN</name>
    <name evidence="17" type="ORF">LOX96_16295</name>
</gene>
<dbReference type="InterPro" id="IPR027268">
    <property type="entry name" value="Peptidase_M4/M1_CTD_sf"/>
</dbReference>
<comment type="cofactor">
    <cofactor evidence="2">
        <name>Zn(2+)</name>
        <dbReference type="ChEBI" id="CHEBI:29105"/>
    </cofactor>
</comment>
<sequence length="891" mass="100735">MKKGRSKVYKLEDYKAPYFLVTHVDLEIDLSKKPVQSKASLTIIPNPNIKSHPVDLVLDGENLVLTSISLDGKPLKSEEYELTDESITIKNVPNGKSFTLSTSTLLGDNTDLFGLYETEGTFLVKAETEGLRRVLFCNDRPDNLATYKTTIIADKEDYPVLLSNGQLVEHDVFGSYFHSTTWVDDVPKPSYLFALVAGKLQYSAVHYKTQSGRVLPIEFYVPPEATAKCDFAKEVLLQAMAWDEKTYQLECALPKHMVAGVEKFAAGASESTGLNLFNTENLFATPESKTDLGILRVLAVVAHEFFHYWSGNRVTIRDWHNLSFKEGLTTFRENMFLEDLLGGDLVRLLNGKNLDERAPRQSSYTEVRSLYTAAAYEKSADIFRMIMLTVGKESFYKGMTKFLKENDGNAVTLENVLDSLSVSTGINLNPFLSWFTKDGIPEVIVTDDHNPATKKYTLKINTKNAAGRPIPFVMGLLDSSGKEIIGDKMLMIDQPEMEFHFDNISSKPTPSLLRSFSAPVTLTYNYTNESLLLLIQNDPNLYNRCEAATKLITRLVTDYCDGKAIELTPQFFDVYRSLLTDKTLSEWMLAELLTLPSEEFLAANVTKPIFEKLGEARLLIQKELARELKDSIFKRYNDLQRQTSVQKPQFTIFDIKDAGSRRLKAVCYSYLQWIDFDRTTEYLLLQFRDALGNNMTETISALTQLCDINYTELDELLNDFYLYWQNDASAINYWFNVQAAIHSNTVVNRVAKLMQHPAFDLSSPNKVYALLGSFIKNPYGFHAASGEGYDLLAKAIISLDEINPTLAANLTGYFINWNKYDDKRQKMMLDALVMIHDKASSPDVRNTAKKGLDKAKTEPPLPIHLTLLGGSIKDMEKKDMKQPEDEMTLVI</sequence>
<dbReference type="InterPro" id="IPR035414">
    <property type="entry name" value="Peptidase_M1_pepN_Ig-like"/>
</dbReference>
<evidence type="ECO:0000259" key="13">
    <source>
        <dbReference type="Pfam" id="PF01433"/>
    </source>
</evidence>
<keyword evidence="6 17" id="KW-0031">Aminopeptidase</keyword>
<dbReference type="NCBIfam" id="TIGR02414">
    <property type="entry name" value="pepN_proteo"/>
    <property type="match status" value="1"/>
</dbReference>
<dbReference type="AlphaFoldDB" id="A0A9X2D540"/>
<dbReference type="Gene3D" id="3.30.2010.30">
    <property type="match status" value="1"/>
</dbReference>
<feature type="domain" description="Peptidase M1 membrane alanine aminopeptidase" evidence="13">
    <location>
        <begin position="232"/>
        <end position="432"/>
    </location>
</feature>
<evidence type="ECO:0000256" key="11">
    <source>
        <dbReference type="ARBA" id="ARBA00023049"/>
    </source>
</evidence>
<dbReference type="GO" id="GO:0008237">
    <property type="term" value="F:metallopeptidase activity"/>
    <property type="evidence" value="ECO:0007669"/>
    <property type="project" value="UniProtKB-UniRule"/>
</dbReference>
<evidence type="ECO:0000256" key="5">
    <source>
        <dbReference type="ARBA" id="ARBA00015611"/>
    </source>
</evidence>
<dbReference type="InterPro" id="IPR037144">
    <property type="entry name" value="Peptidase_M1_pepN_C_sf"/>
</dbReference>
<evidence type="ECO:0000256" key="6">
    <source>
        <dbReference type="ARBA" id="ARBA00022438"/>
    </source>
</evidence>
<feature type="domain" description="Peptidase M1 alanyl aminopeptidase C-terminal" evidence="15">
    <location>
        <begin position="529"/>
        <end position="852"/>
    </location>
</feature>
<dbReference type="Pfam" id="PF11940">
    <property type="entry name" value="DUF3458"/>
    <property type="match status" value="1"/>
</dbReference>
<dbReference type="PANTHER" id="PTHR46322">
    <property type="entry name" value="PUROMYCIN-SENSITIVE AMINOPEPTIDASE"/>
    <property type="match status" value="1"/>
</dbReference>
<evidence type="ECO:0000259" key="16">
    <source>
        <dbReference type="Pfam" id="PF17900"/>
    </source>
</evidence>
<dbReference type="Gene3D" id="2.60.40.1730">
    <property type="entry name" value="tricorn interacting facor f3 domain"/>
    <property type="match status" value="1"/>
</dbReference>
<dbReference type="SUPFAM" id="SSF63737">
    <property type="entry name" value="Leukotriene A4 hydrolase N-terminal domain"/>
    <property type="match status" value="1"/>
</dbReference>
<evidence type="ECO:0000256" key="2">
    <source>
        <dbReference type="ARBA" id="ARBA00001947"/>
    </source>
</evidence>
<dbReference type="PRINTS" id="PR00756">
    <property type="entry name" value="ALADIPTASE"/>
</dbReference>
<evidence type="ECO:0000313" key="18">
    <source>
        <dbReference type="Proteomes" id="UP001139721"/>
    </source>
</evidence>
<dbReference type="InterPro" id="IPR024601">
    <property type="entry name" value="Peptidase_M1_pepN_C"/>
</dbReference>
<comment type="catalytic activity">
    <reaction evidence="1">
        <text>Release of an N-terminal amino acid, Xaa-|-Yaa- from a peptide, amide or arylamide. Xaa is preferably Ala, but may be most amino acids including Pro (slow action). When a terminal hydrophobic residue is followed by a prolyl residue, the two may be released as an intact Xaa-Pro dipeptide.</text>
        <dbReference type="EC" id="3.4.11.2"/>
    </reaction>
</comment>
<dbReference type="InterPro" id="IPR038438">
    <property type="entry name" value="PepN_Ig-like_sf"/>
</dbReference>
<keyword evidence="8" id="KW-0479">Metal-binding</keyword>
<keyword evidence="7" id="KW-0645">Protease</keyword>
<dbReference type="EMBL" id="JAJKBJ010000033">
    <property type="protein sequence ID" value="MCL9685662.1"/>
    <property type="molecule type" value="Genomic_DNA"/>
</dbReference>
<name>A0A9X2D540_9GAMM</name>
<dbReference type="EC" id="3.4.11.2" evidence="4 12"/>
<evidence type="ECO:0000259" key="15">
    <source>
        <dbReference type="Pfam" id="PF17432"/>
    </source>
</evidence>
<evidence type="ECO:0000256" key="10">
    <source>
        <dbReference type="ARBA" id="ARBA00022833"/>
    </source>
</evidence>
<dbReference type="GO" id="GO:0006508">
    <property type="term" value="P:proteolysis"/>
    <property type="evidence" value="ECO:0007669"/>
    <property type="project" value="UniProtKB-UniRule"/>
</dbReference>
<evidence type="ECO:0000256" key="4">
    <source>
        <dbReference type="ARBA" id="ARBA00012564"/>
    </source>
</evidence>
<comment type="similarity">
    <text evidence="3">Belongs to the peptidase M1 family.</text>
</comment>
<evidence type="ECO:0000256" key="1">
    <source>
        <dbReference type="ARBA" id="ARBA00000098"/>
    </source>
</evidence>
<keyword evidence="9 17" id="KW-0378">Hydrolase</keyword>
<reference evidence="17" key="1">
    <citation type="submission" date="2021-11" db="EMBL/GenBank/DDBJ databases">
        <title>Legionella maioricencis sp. nov., a new species isolated from hot water samples in Mallorca.</title>
        <authorList>
            <person name="Crespi S."/>
            <person name="Drasar V."/>
            <person name="Salva-Serra F."/>
            <person name="Jaen-Luchoro D."/>
            <person name="Pineiro-Iglesias B."/>
            <person name="Aliaga F."/>
            <person name="Fernandez-Juarez V."/>
            <person name="Coll G."/>
            <person name="Moore E.R.B."/>
            <person name="Bennasar-Figueras A."/>
        </authorList>
    </citation>
    <scope>NUCLEOTIDE SEQUENCE</scope>
    <source>
        <strain evidence="17">HCPI-6</strain>
    </source>
</reference>
<dbReference type="RefSeq" id="WP_250424541.1">
    <property type="nucleotide sequence ID" value="NZ_JAJKBJ010000033.1"/>
</dbReference>
<dbReference type="InterPro" id="IPR042097">
    <property type="entry name" value="Aminopeptidase_N-like_N_sf"/>
</dbReference>
<feature type="domain" description="Aminopeptidase N-like N-terminal" evidence="16">
    <location>
        <begin position="24"/>
        <end position="192"/>
    </location>
</feature>
<proteinExistence type="inferred from homology"/>
<dbReference type="Gene3D" id="1.25.50.10">
    <property type="entry name" value="Peptidase M1, alanyl aminopeptidase, C-terminal domain"/>
    <property type="match status" value="1"/>
</dbReference>
<dbReference type="GO" id="GO:0016285">
    <property type="term" value="F:alanyl aminopeptidase activity"/>
    <property type="evidence" value="ECO:0007669"/>
    <property type="project" value="UniProtKB-EC"/>
</dbReference>
<evidence type="ECO:0000256" key="8">
    <source>
        <dbReference type="ARBA" id="ARBA00022723"/>
    </source>
</evidence>
<dbReference type="InterPro" id="IPR045357">
    <property type="entry name" value="Aminopeptidase_N-like_N"/>
</dbReference>
<dbReference type="GO" id="GO:0008270">
    <property type="term" value="F:zinc ion binding"/>
    <property type="evidence" value="ECO:0007669"/>
    <property type="project" value="InterPro"/>
</dbReference>
<dbReference type="InterPro" id="IPR001930">
    <property type="entry name" value="Peptidase_M1"/>
</dbReference>
<dbReference type="InterPro" id="IPR012779">
    <property type="entry name" value="Peptidase_M1_pepN"/>
</dbReference>
<keyword evidence="18" id="KW-1185">Reference proteome</keyword>